<evidence type="ECO:0000313" key="14">
    <source>
        <dbReference type="Proteomes" id="UP001378188"/>
    </source>
</evidence>
<feature type="binding site" evidence="11">
    <location>
        <position position="75"/>
    </location>
    <ligand>
        <name>UMP</name>
        <dbReference type="ChEBI" id="CHEBI:57865"/>
    </ligand>
</feature>
<evidence type="ECO:0000256" key="2">
    <source>
        <dbReference type="ARBA" id="ARBA00004791"/>
    </source>
</evidence>
<dbReference type="PANTHER" id="PTHR42833">
    <property type="entry name" value="URIDYLATE KINASE"/>
    <property type="match status" value="1"/>
</dbReference>
<dbReference type="NCBIfam" id="TIGR02075">
    <property type="entry name" value="pyrH_bact"/>
    <property type="match status" value="1"/>
</dbReference>
<dbReference type="InterPro" id="IPR015963">
    <property type="entry name" value="Uridylate_kinase_bac"/>
</dbReference>
<feature type="binding site" evidence="11">
    <location>
        <position position="56"/>
    </location>
    <ligand>
        <name>ATP</name>
        <dbReference type="ChEBI" id="CHEBI:30616"/>
    </ligand>
</feature>
<organism evidence="13 14">
    <name type="scientific">Microbaculum marinum</name>
    <dbReference type="NCBI Taxonomy" id="1764581"/>
    <lineage>
        <taxon>Bacteria</taxon>
        <taxon>Pseudomonadati</taxon>
        <taxon>Pseudomonadota</taxon>
        <taxon>Alphaproteobacteria</taxon>
        <taxon>Hyphomicrobiales</taxon>
        <taxon>Tepidamorphaceae</taxon>
        <taxon>Microbaculum</taxon>
    </lineage>
</organism>
<dbReference type="PANTHER" id="PTHR42833:SF4">
    <property type="entry name" value="URIDYLATE KINASE PUMPKIN, CHLOROPLASTIC"/>
    <property type="match status" value="1"/>
</dbReference>
<feature type="binding site" evidence="11">
    <location>
        <begin position="13"/>
        <end position="16"/>
    </location>
    <ligand>
        <name>ATP</name>
        <dbReference type="ChEBI" id="CHEBI:30616"/>
    </ligand>
</feature>
<keyword evidence="14" id="KW-1185">Reference proteome</keyword>
<dbReference type="CDD" id="cd04254">
    <property type="entry name" value="AAK_UMPK-PyrH-Ec"/>
    <property type="match status" value="1"/>
</dbReference>
<feature type="binding site" evidence="11">
    <location>
        <position position="169"/>
    </location>
    <ligand>
        <name>ATP</name>
        <dbReference type="ChEBI" id="CHEBI:30616"/>
    </ligand>
</feature>
<dbReference type="InterPro" id="IPR001048">
    <property type="entry name" value="Asp/Glu/Uridylate_kinase"/>
</dbReference>
<dbReference type="GO" id="GO:0006225">
    <property type="term" value="P:UDP biosynthetic process"/>
    <property type="evidence" value="ECO:0007669"/>
    <property type="project" value="TreeGrafter"/>
</dbReference>
<evidence type="ECO:0000256" key="6">
    <source>
        <dbReference type="ARBA" id="ARBA00022741"/>
    </source>
</evidence>
<evidence type="ECO:0000313" key="13">
    <source>
        <dbReference type="EMBL" id="MEJ8574635.1"/>
    </source>
</evidence>
<dbReference type="Proteomes" id="UP001378188">
    <property type="component" value="Unassembled WGS sequence"/>
</dbReference>
<keyword evidence="6 11" id="KW-0547">Nucleotide-binding</keyword>
<keyword evidence="9 11" id="KW-0665">Pyrimidine biosynthesis</keyword>
<feature type="binding site" evidence="11">
    <location>
        <position position="172"/>
    </location>
    <ligand>
        <name>ATP</name>
        <dbReference type="ChEBI" id="CHEBI:30616"/>
    </ligand>
</feature>
<feature type="binding site" evidence="11">
    <location>
        <position position="164"/>
    </location>
    <ligand>
        <name>ATP</name>
        <dbReference type="ChEBI" id="CHEBI:30616"/>
    </ligand>
</feature>
<dbReference type="HAMAP" id="MF_01220_B">
    <property type="entry name" value="PyrH_B"/>
    <property type="match status" value="1"/>
</dbReference>
<protein>
    <recommendedName>
        <fullName evidence="11">Uridylate kinase</fullName>
        <shortName evidence="11">UK</shortName>
        <ecNumber evidence="11">2.7.4.22</ecNumber>
    </recommendedName>
    <alternativeName>
        <fullName evidence="11">Uridine monophosphate kinase</fullName>
        <shortName evidence="11">UMP kinase</shortName>
        <shortName evidence="11">UMPK</shortName>
    </alternativeName>
</protein>
<dbReference type="InterPro" id="IPR011817">
    <property type="entry name" value="Uridylate_kinase"/>
</dbReference>
<comment type="caution">
    <text evidence="11">Lacks conserved residue(s) required for the propagation of feature annotation.</text>
</comment>
<dbReference type="EMBL" id="JAZHOF010000013">
    <property type="protein sequence ID" value="MEJ8574635.1"/>
    <property type="molecule type" value="Genomic_DNA"/>
</dbReference>
<dbReference type="GO" id="GO:0033862">
    <property type="term" value="F:UMP kinase activity"/>
    <property type="evidence" value="ECO:0007669"/>
    <property type="project" value="UniProtKB-EC"/>
</dbReference>
<feature type="binding site" evidence="11">
    <location>
        <position position="55"/>
    </location>
    <ligand>
        <name>UMP</name>
        <dbReference type="ChEBI" id="CHEBI:57865"/>
    </ligand>
</feature>
<proteinExistence type="inferred from homology"/>
<dbReference type="Pfam" id="PF00696">
    <property type="entry name" value="AA_kinase"/>
    <property type="match status" value="1"/>
</dbReference>
<dbReference type="EC" id="2.7.4.22" evidence="11"/>
<comment type="subunit">
    <text evidence="11">Homohexamer.</text>
</comment>
<comment type="similarity">
    <text evidence="3 11">Belongs to the UMP kinase family.</text>
</comment>
<comment type="pathway">
    <text evidence="2 11">Pyrimidine metabolism; CTP biosynthesis via de novo pathway; UDP from UMP (UMPK route): step 1/1.</text>
</comment>
<dbReference type="PIRSF" id="PIRSF005650">
    <property type="entry name" value="Uridylate_kin"/>
    <property type="match status" value="1"/>
</dbReference>
<evidence type="ECO:0000256" key="8">
    <source>
        <dbReference type="ARBA" id="ARBA00022840"/>
    </source>
</evidence>
<accession>A0AAW9S0D9</accession>
<comment type="caution">
    <text evidence="13">The sequence shown here is derived from an EMBL/GenBank/DDBJ whole genome shotgun (WGS) entry which is preliminary data.</text>
</comment>
<evidence type="ECO:0000256" key="4">
    <source>
        <dbReference type="ARBA" id="ARBA00022490"/>
    </source>
</evidence>
<dbReference type="InterPro" id="IPR036393">
    <property type="entry name" value="AceGlu_kinase-like_sf"/>
</dbReference>
<dbReference type="RefSeq" id="WP_340332337.1">
    <property type="nucleotide sequence ID" value="NZ_JAZHOF010000013.1"/>
</dbReference>
<keyword evidence="8 11" id="KW-0067">ATP-binding</keyword>
<comment type="subcellular location">
    <subcellularLocation>
        <location evidence="1 11">Cytoplasm</location>
    </subcellularLocation>
</comment>
<evidence type="ECO:0000256" key="10">
    <source>
        <dbReference type="ARBA" id="ARBA00047767"/>
    </source>
</evidence>
<evidence type="ECO:0000256" key="3">
    <source>
        <dbReference type="ARBA" id="ARBA00007614"/>
    </source>
</evidence>
<feature type="binding site" evidence="11">
    <location>
        <begin position="136"/>
        <end position="143"/>
    </location>
    <ligand>
        <name>UMP</name>
        <dbReference type="ChEBI" id="CHEBI:57865"/>
    </ligand>
</feature>
<evidence type="ECO:0000256" key="5">
    <source>
        <dbReference type="ARBA" id="ARBA00022679"/>
    </source>
</evidence>
<gene>
    <name evidence="11 13" type="primary">pyrH</name>
    <name evidence="13" type="ORF">V3328_24360</name>
</gene>
<comment type="catalytic activity">
    <reaction evidence="10 11">
        <text>UMP + ATP = UDP + ADP</text>
        <dbReference type="Rhea" id="RHEA:24400"/>
        <dbReference type="ChEBI" id="CHEBI:30616"/>
        <dbReference type="ChEBI" id="CHEBI:57865"/>
        <dbReference type="ChEBI" id="CHEBI:58223"/>
        <dbReference type="ChEBI" id="CHEBI:456216"/>
        <dbReference type="EC" id="2.7.4.22"/>
    </reaction>
</comment>
<keyword evidence="5 11" id="KW-0808">Transferase</keyword>
<evidence type="ECO:0000256" key="1">
    <source>
        <dbReference type="ARBA" id="ARBA00004496"/>
    </source>
</evidence>
<comment type="activity regulation">
    <text evidence="11">Inhibited by UTP.</text>
</comment>
<feature type="domain" description="Aspartate/glutamate/uridylate kinase" evidence="12">
    <location>
        <begin position="8"/>
        <end position="217"/>
    </location>
</feature>
<evidence type="ECO:0000256" key="7">
    <source>
        <dbReference type="ARBA" id="ARBA00022777"/>
    </source>
</evidence>
<sequence>MPASPAYKRVLLKVSGEALMGEGTFGVDMGVLDRIAGEVAAAARSGVEMAIVVGGGNIFRGVAGAARGMDRATADGMGMLATVMNAVALASAIEQAGAPARALSAIAMEAICGTLTRQRGLDLLAAGTVVVCAAGTGNPFFTTDTAAALRAAELGCDVILKGTQVDGVYDADPKVYPDARRFETLTFADALVRDLKIMDTAAFALARDNDIPIVVFDIHNPGALADVLTGAGRATLVSG</sequence>
<dbReference type="SUPFAM" id="SSF53633">
    <property type="entry name" value="Carbamate kinase-like"/>
    <property type="match status" value="1"/>
</dbReference>
<reference evidence="13 14" key="1">
    <citation type="submission" date="2024-02" db="EMBL/GenBank/DDBJ databases">
        <title>Genome analysis and characterization of Microbaculum marinisediminis sp. nov., isolated from marine sediment.</title>
        <authorList>
            <person name="Du Z.-J."/>
            <person name="Ye Y.-Q."/>
            <person name="Zhang Z.-R."/>
            <person name="Yuan S.-M."/>
            <person name="Zhang X.-Y."/>
        </authorList>
    </citation>
    <scope>NUCLEOTIDE SEQUENCE [LARGE SCALE GENOMIC DNA]</scope>
    <source>
        <strain evidence="13 14">SDUM1044001</strain>
    </source>
</reference>
<dbReference type="AlphaFoldDB" id="A0AAW9S0D9"/>
<dbReference type="FunFam" id="3.40.1160.10:FF:000001">
    <property type="entry name" value="Uridylate kinase"/>
    <property type="match status" value="1"/>
</dbReference>
<dbReference type="GO" id="GO:0005829">
    <property type="term" value="C:cytosol"/>
    <property type="evidence" value="ECO:0007669"/>
    <property type="project" value="TreeGrafter"/>
</dbReference>
<feature type="binding site" evidence="11">
    <location>
        <position position="163"/>
    </location>
    <ligand>
        <name>ATP</name>
        <dbReference type="ChEBI" id="CHEBI:30616"/>
    </ligand>
</feature>
<evidence type="ECO:0000256" key="11">
    <source>
        <dbReference type="HAMAP-Rule" id="MF_01220"/>
    </source>
</evidence>
<dbReference type="GO" id="GO:0044210">
    <property type="term" value="P:'de novo' CTP biosynthetic process"/>
    <property type="evidence" value="ECO:0007669"/>
    <property type="project" value="UniProtKB-UniRule"/>
</dbReference>
<dbReference type="GO" id="GO:0005524">
    <property type="term" value="F:ATP binding"/>
    <property type="evidence" value="ECO:0007669"/>
    <property type="project" value="UniProtKB-KW"/>
</dbReference>
<evidence type="ECO:0000259" key="12">
    <source>
        <dbReference type="Pfam" id="PF00696"/>
    </source>
</evidence>
<feature type="binding site" evidence="11">
    <location>
        <position position="60"/>
    </location>
    <ligand>
        <name>ATP</name>
        <dbReference type="ChEBI" id="CHEBI:30616"/>
    </ligand>
</feature>
<dbReference type="Gene3D" id="3.40.1160.10">
    <property type="entry name" value="Acetylglutamate kinase-like"/>
    <property type="match status" value="1"/>
</dbReference>
<evidence type="ECO:0000256" key="9">
    <source>
        <dbReference type="ARBA" id="ARBA00022975"/>
    </source>
</evidence>
<comment type="function">
    <text evidence="11">Catalyzes the reversible phosphorylation of UMP to UDP.</text>
</comment>
<keyword evidence="4 11" id="KW-0963">Cytoplasm</keyword>
<name>A0AAW9S0D9_9HYPH</name>
<keyword evidence="7 11" id="KW-0418">Kinase</keyword>